<evidence type="ECO:0000256" key="7">
    <source>
        <dbReference type="ARBA" id="ARBA00023136"/>
    </source>
</evidence>
<feature type="transmembrane region" description="Helical" evidence="8">
    <location>
        <begin position="56"/>
        <end position="78"/>
    </location>
</feature>
<feature type="transmembrane region" description="Helical" evidence="8">
    <location>
        <begin position="99"/>
        <end position="119"/>
    </location>
</feature>
<dbReference type="InterPro" id="IPR036739">
    <property type="entry name" value="SLC41_membr_dom_sf"/>
</dbReference>
<dbReference type="EMBL" id="MHOD01000013">
    <property type="protein sequence ID" value="OGZ58186.1"/>
    <property type="molecule type" value="Genomic_DNA"/>
</dbReference>
<feature type="domain" description="SLC41A/MgtE integral membrane" evidence="9">
    <location>
        <begin position="60"/>
        <end position="181"/>
    </location>
</feature>
<evidence type="ECO:0000313" key="11">
    <source>
        <dbReference type="Proteomes" id="UP000177932"/>
    </source>
</evidence>
<evidence type="ECO:0000256" key="8">
    <source>
        <dbReference type="SAM" id="Phobius"/>
    </source>
</evidence>
<keyword evidence="3" id="KW-0813">Transport</keyword>
<dbReference type="Proteomes" id="UP000177932">
    <property type="component" value="Unassembled WGS sequence"/>
</dbReference>
<dbReference type="Pfam" id="PF01769">
    <property type="entry name" value="MgtE"/>
    <property type="match status" value="1"/>
</dbReference>
<keyword evidence="4 8" id="KW-0812">Transmembrane</keyword>
<dbReference type="STRING" id="1802158.A2827_01655"/>
<dbReference type="InterPro" id="IPR006667">
    <property type="entry name" value="SLC41_membr_dom"/>
</dbReference>
<gene>
    <name evidence="10" type="ORF">A2827_01655</name>
</gene>
<organism evidence="10 11">
    <name type="scientific">Candidatus Spechtbacteria bacterium RIFCSPHIGHO2_01_FULL_43_30</name>
    <dbReference type="NCBI Taxonomy" id="1802158"/>
    <lineage>
        <taxon>Bacteria</taxon>
        <taxon>Candidatus Spechtiibacteriota</taxon>
    </lineage>
</organism>
<dbReference type="SUPFAM" id="SSF161093">
    <property type="entry name" value="MgtE membrane domain-like"/>
    <property type="match status" value="1"/>
</dbReference>
<comment type="subcellular location">
    <subcellularLocation>
        <location evidence="1">Membrane</location>
        <topology evidence="1">Multi-pass membrane protein</topology>
    </subcellularLocation>
</comment>
<accession>A0A1G2H6T1</accession>
<protein>
    <recommendedName>
        <fullName evidence="9">SLC41A/MgtE integral membrane domain-containing protein</fullName>
    </recommendedName>
</protein>
<keyword evidence="7 8" id="KW-0472">Membrane</keyword>
<dbReference type="AlphaFoldDB" id="A0A1G2H6T1"/>
<dbReference type="PANTHER" id="PTHR41394">
    <property type="entry name" value="MAGNESIUM TRANSPORTER MGTE"/>
    <property type="match status" value="1"/>
</dbReference>
<dbReference type="GO" id="GO:0008324">
    <property type="term" value="F:monoatomic cation transmembrane transporter activity"/>
    <property type="evidence" value="ECO:0007669"/>
    <property type="project" value="InterPro"/>
</dbReference>
<evidence type="ECO:0000256" key="2">
    <source>
        <dbReference type="ARBA" id="ARBA00009749"/>
    </source>
</evidence>
<dbReference type="PANTHER" id="PTHR41394:SF5">
    <property type="entry name" value="SLC41A_MGTE INTEGRAL MEMBRANE DOMAIN-CONTAINING PROTEIN"/>
    <property type="match status" value="1"/>
</dbReference>
<evidence type="ECO:0000256" key="5">
    <source>
        <dbReference type="ARBA" id="ARBA00022842"/>
    </source>
</evidence>
<proteinExistence type="inferred from homology"/>
<feature type="transmembrane region" description="Helical" evidence="8">
    <location>
        <begin position="125"/>
        <end position="147"/>
    </location>
</feature>
<keyword evidence="6 8" id="KW-1133">Transmembrane helix</keyword>
<name>A0A1G2H6T1_9BACT</name>
<reference evidence="10 11" key="1">
    <citation type="journal article" date="2016" name="Nat. Commun.">
        <title>Thousands of microbial genomes shed light on interconnected biogeochemical processes in an aquifer system.</title>
        <authorList>
            <person name="Anantharaman K."/>
            <person name="Brown C.T."/>
            <person name="Hug L.A."/>
            <person name="Sharon I."/>
            <person name="Castelle C.J."/>
            <person name="Probst A.J."/>
            <person name="Thomas B.C."/>
            <person name="Singh A."/>
            <person name="Wilkins M.J."/>
            <person name="Karaoz U."/>
            <person name="Brodie E.L."/>
            <person name="Williams K.H."/>
            <person name="Hubbard S.S."/>
            <person name="Banfield J.F."/>
        </authorList>
    </citation>
    <scope>NUCLEOTIDE SEQUENCE [LARGE SCALE GENOMIC DNA]</scope>
</reference>
<dbReference type="GO" id="GO:0016020">
    <property type="term" value="C:membrane"/>
    <property type="evidence" value="ECO:0007669"/>
    <property type="project" value="UniProtKB-SubCell"/>
</dbReference>
<sequence>MNGNKKKYTEENVVKERIDHLLEHRIPWLFFGVLGGLLATVVVSKYEAILSADVRLAFFIPVIVYLSDAVGTQTETIYVRALSKGKKINFSRYIIKEGIIGFLLGAASGILLGGFATYWLGSFEIGVTIGLTMVLNLTLAPILAVYIPSLIYKRHSDPALGSGPVATIVQDVISLLIYFVIASVVAS</sequence>
<keyword evidence="5" id="KW-0460">Magnesium</keyword>
<evidence type="ECO:0000313" key="10">
    <source>
        <dbReference type="EMBL" id="OGZ58186.1"/>
    </source>
</evidence>
<dbReference type="Gene3D" id="1.10.357.20">
    <property type="entry name" value="SLC41 divalent cation transporters, integral membrane domain"/>
    <property type="match status" value="1"/>
</dbReference>
<evidence type="ECO:0000256" key="4">
    <source>
        <dbReference type="ARBA" id="ARBA00022692"/>
    </source>
</evidence>
<comment type="similarity">
    <text evidence="2">Belongs to the SLC41A transporter family.</text>
</comment>
<evidence type="ECO:0000256" key="3">
    <source>
        <dbReference type="ARBA" id="ARBA00022448"/>
    </source>
</evidence>
<feature type="transmembrane region" description="Helical" evidence="8">
    <location>
        <begin position="159"/>
        <end position="181"/>
    </location>
</feature>
<comment type="caution">
    <text evidence="10">The sequence shown here is derived from an EMBL/GenBank/DDBJ whole genome shotgun (WGS) entry which is preliminary data.</text>
</comment>
<evidence type="ECO:0000259" key="9">
    <source>
        <dbReference type="Pfam" id="PF01769"/>
    </source>
</evidence>
<feature type="transmembrane region" description="Helical" evidence="8">
    <location>
        <begin position="26"/>
        <end position="44"/>
    </location>
</feature>
<evidence type="ECO:0000256" key="6">
    <source>
        <dbReference type="ARBA" id="ARBA00022989"/>
    </source>
</evidence>
<evidence type="ECO:0000256" key="1">
    <source>
        <dbReference type="ARBA" id="ARBA00004141"/>
    </source>
</evidence>